<feature type="transmembrane region" description="Helical" evidence="2">
    <location>
        <begin position="20"/>
        <end position="41"/>
    </location>
</feature>
<keyword evidence="4" id="KW-1185">Reference proteome</keyword>
<protein>
    <submittedName>
        <fullName evidence="3">Uncharacterized protein</fullName>
    </submittedName>
</protein>
<dbReference type="AlphaFoldDB" id="A0A498SA68"/>
<proteinExistence type="predicted"/>
<feature type="transmembrane region" description="Helical" evidence="2">
    <location>
        <begin position="62"/>
        <end position="87"/>
    </location>
</feature>
<accession>A0A498SA68</accession>
<dbReference type="EMBL" id="UPTC01000441">
    <property type="protein sequence ID" value="VBB28630.1"/>
    <property type="molecule type" value="Genomic_DNA"/>
</dbReference>
<feature type="region of interest" description="Disordered" evidence="1">
    <location>
        <begin position="275"/>
        <end position="355"/>
    </location>
</feature>
<feature type="compositionally biased region" description="Polar residues" evidence="1">
    <location>
        <begin position="344"/>
        <end position="355"/>
    </location>
</feature>
<feature type="compositionally biased region" description="Polar residues" evidence="1">
    <location>
        <begin position="315"/>
        <end position="334"/>
    </location>
</feature>
<evidence type="ECO:0000256" key="2">
    <source>
        <dbReference type="SAM" id="Phobius"/>
    </source>
</evidence>
<keyword evidence="2" id="KW-1133">Transmembrane helix</keyword>
<evidence type="ECO:0000313" key="3">
    <source>
        <dbReference type="EMBL" id="VBB28630.1"/>
    </source>
</evidence>
<keyword evidence="2" id="KW-0812">Transmembrane</keyword>
<name>A0A498SA68_ACAVI</name>
<dbReference type="OrthoDB" id="5868638at2759"/>
<evidence type="ECO:0000313" key="4">
    <source>
        <dbReference type="Proteomes" id="UP000276991"/>
    </source>
</evidence>
<organism evidence="3 4">
    <name type="scientific">Acanthocheilonema viteae</name>
    <name type="common">Filarial nematode worm</name>
    <name type="synonym">Dipetalonema viteae</name>
    <dbReference type="NCBI Taxonomy" id="6277"/>
    <lineage>
        <taxon>Eukaryota</taxon>
        <taxon>Metazoa</taxon>
        <taxon>Ecdysozoa</taxon>
        <taxon>Nematoda</taxon>
        <taxon>Chromadorea</taxon>
        <taxon>Rhabditida</taxon>
        <taxon>Spirurina</taxon>
        <taxon>Spiruromorpha</taxon>
        <taxon>Filarioidea</taxon>
        <taxon>Onchocercidae</taxon>
        <taxon>Acanthocheilonema</taxon>
    </lineage>
</organism>
<dbReference type="Proteomes" id="UP000276991">
    <property type="component" value="Unassembled WGS sequence"/>
</dbReference>
<gene>
    <name evidence="3" type="ORF">NAV_LOCUS3460</name>
</gene>
<reference evidence="3 4" key="1">
    <citation type="submission" date="2018-08" db="EMBL/GenBank/DDBJ databases">
        <authorList>
            <person name="Laetsch R D."/>
            <person name="Stevens L."/>
            <person name="Kumar S."/>
            <person name="Blaxter L. M."/>
        </authorList>
    </citation>
    <scope>NUCLEOTIDE SEQUENCE [LARGE SCALE GENOMIC DNA]</scope>
</reference>
<keyword evidence="2" id="KW-0472">Membrane</keyword>
<sequence>MEFGFRKKLWSRSTWCTPPFIAVYLIIGNAALIIAIIIVAIHLRREVNYRSEKEFLLQLQRVYDTAIYSLFGVLIFYIITNLISLGIRLKVTKENVDYITQQVNQQRKEYEETARRFACDAFFVRKYYENGPGTFQSAEVLSVQQGVSKYKEMKKEYAVDKTIGEISKHLTMLNKMKNVMDQPMEKQFDSKFVKLIKELNRAGQVTVRKGVSRIMQDRQPLRTQEELSEIPTGSQMEGYADLTQYSVKGQKSVMMAEKTQLSTVNTTIDQINETKSEHEESVLSQLQLTSKNRKSQKTSSKTASKILRIPETEKTQSSSYGETQGNIHQLSVGSESDVKVLSEPSKNTPSNTESN</sequence>
<evidence type="ECO:0000256" key="1">
    <source>
        <dbReference type="SAM" id="MobiDB-lite"/>
    </source>
</evidence>